<protein>
    <submittedName>
        <fullName evidence="1">Uncharacterized protein</fullName>
    </submittedName>
</protein>
<dbReference type="EMBL" id="KN837435">
    <property type="protein sequence ID" value="KIJ25084.1"/>
    <property type="molecule type" value="Genomic_DNA"/>
</dbReference>
<dbReference type="AlphaFoldDB" id="A0A0C9TT93"/>
<dbReference type="Proteomes" id="UP000054279">
    <property type="component" value="Unassembled WGS sequence"/>
</dbReference>
<organism evidence="1 2">
    <name type="scientific">Sphaerobolus stellatus (strain SS14)</name>
    <dbReference type="NCBI Taxonomy" id="990650"/>
    <lineage>
        <taxon>Eukaryota</taxon>
        <taxon>Fungi</taxon>
        <taxon>Dikarya</taxon>
        <taxon>Basidiomycota</taxon>
        <taxon>Agaricomycotina</taxon>
        <taxon>Agaricomycetes</taxon>
        <taxon>Phallomycetidae</taxon>
        <taxon>Geastrales</taxon>
        <taxon>Sphaerobolaceae</taxon>
        <taxon>Sphaerobolus</taxon>
    </lineage>
</organism>
<name>A0A0C9TT93_SPHS4</name>
<evidence type="ECO:0000313" key="1">
    <source>
        <dbReference type="EMBL" id="KIJ25084.1"/>
    </source>
</evidence>
<evidence type="ECO:0000313" key="2">
    <source>
        <dbReference type="Proteomes" id="UP000054279"/>
    </source>
</evidence>
<dbReference type="OrthoDB" id="2894435at2759"/>
<sequence>VHYGIDTNNYIESWHSNLKANYLGRGRKHRLDYMIRILTQDVEPDFMYAHVRCGLGFQGRHLCKAERIAKERASTLMYEEAQIHVEQLERQKVYFFIFLCIHPSDALHFS</sequence>
<accession>A0A0C9TT93</accession>
<feature type="non-terminal residue" evidence="1">
    <location>
        <position position="1"/>
    </location>
</feature>
<reference evidence="1 2" key="1">
    <citation type="submission" date="2014-06" db="EMBL/GenBank/DDBJ databases">
        <title>Evolutionary Origins and Diversification of the Mycorrhizal Mutualists.</title>
        <authorList>
            <consortium name="DOE Joint Genome Institute"/>
            <consortium name="Mycorrhizal Genomics Consortium"/>
            <person name="Kohler A."/>
            <person name="Kuo A."/>
            <person name="Nagy L.G."/>
            <person name="Floudas D."/>
            <person name="Copeland A."/>
            <person name="Barry K.W."/>
            <person name="Cichocki N."/>
            <person name="Veneault-Fourrey C."/>
            <person name="LaButti K."/>
            <person name="Lindquist E.A."/>
            <person name="Lipzen A."/>
            <person name="Lundell T."/>
            <person name="Morin E."/>
            <person name="Murat C."/>
            <person name="Riley R."/>
            <person name="Ohm R."/>
            <person name="Sun H."/>
            <person name="Tunlid A."/>
            <person name="Henrissat B."/>
            <person name="Grigoriev I.V."/>
            <person name="Hibbett D.S."/>
            <person name="Martin F."/>
        </authorList>
    </citation>
    <scope>NUCLEOTIDE SEQUENCE [LARGE SCALE GENOMIC DNA]</scope>
    <source>
        <strain evidence="1 2">SS14</strain>
    </source>
</reference>
<proteinExistence type="predicted"/>
<keyword evidence="2" id="KW-1185">Reference proteome</keyword>
<dbReference type="HOGENOM" id="CLU_2177177_0_0_1"/>
<gene>
    <name evidence="1" type="ORF">M422DRAFT_193889</name>
</gene>